<evidence type="ECO:0000313" key="4">
    <source>
        <dbReference type="EMBL" id="CAL6109098.1"/>
    </source>
</evidence>
<dbReference type="Proteomes" id="UP001642409">
    <property type="component" value="Unassembled WGS sequence"/>
</dbReference>
<organism evidence="3">
    <name type="scientific">Hexamita inflata</name>
    <dbReference type="NCBI Taxonomy" id="28002"/>
    <lineage>
        <taxon>Eukaryota</taxon>
        <taxon>Metamonada</taxon>
        <taxon>Diplomonadida</taxon>
        <taxon>Hexamitidae</taxon>
        <taxon>Hexamitinae</taxon>
        <taxon>Hexamita</taxon>
    </lineage>
</organism>
<feature type="region of interest" description="Disordered" evidence="2">
    <location>
        <begin position="291"/>
        <end position="321"/>
    </location>
</feature>
<dbReference type="EMBL" id="CATOUU010000597">
    <property type="protein sequence ID" value="CAI9935191.1"/>
    <property type="molecule type" value="Genomic_DNA"/>
</dbReference>
<protein>
    <submittedName>
        <fullName evidence="4">Hypothetical_protein</fullName>
    </submittedName>
</protein>
<dbReference type="EMBL" id="CAXDID020000662">
    <property type="protein sequence ID" value="CAL6109098.1"/>
    <property type="molecule type" value="Genomic_DNA"/>
</dbReference>
<name>A0AA86PAI5_9EUKA</name>
<keyword evidence="5" id="KW-1185">Reference proteome</keyword>
<sequence>MEFQAQIIELQVQLEILTQERDEYKIKAESTQNQHELLKKIDDLMQINQILELQLVQQDPEDVNILKAQISEKDQQLQQLSIDYEELSHSYQNLLQNQQFTDPVNDQCLTEQLIALQQEVNHLSLQNEDLKQKLTSSLSQPLSNEIQALQQNISQLKEQNNQLQVNNEQLVIDNNQFQDDNEQLTSNMEQLQNDNQQLQKNIKELNAITQQQETKINKSNSQILKILKIIDEKNETINALKSESRKLKTLFEKQNERENQNFEQIKSLECEVGELKVQIESLNQSIAIHQKTEQNDTEHNTENEQKQNDDGNEKQQFGAAETLRACSRNLQRLKE</sequence>
<feature type="coiled-coil region" evidence="1">
    <location>
        <begin position="63"/>
        <end position="285"/>
    </location>
</feature>
<keyword evidence="1" id="KW-0175">Coiled coil</keyword>
<accession>A0AA86PAI5</accession>
<proteinExistence type="predicted"/>
<evidence type="ECO:0000313" key="5">
    <source>
        <dbReference type="Proteomes" id="UP001642409"/>
    </source>
</evidence>
<evidence type="ECO:0000256" key="1">
    <source>
        <dbReference type="SAM" id="Coils"/>
    </source>
</evidence>
<feature type="coiled-coil region" evidence="1">
    <location>
        <begin position="7"/>
        <end position="34"/>
    </location>
</feature>
<gene>
    <name evidence="3" type="ORF">HINF_LOCUS22836</name>
    <name evidence="4" type="ORF">HINF_LOCUS75282</name>
</gene>
<reference evidence="4 5" key="2">
    <citation type="submission" date="2024-07" db="EMBL/GenBank/DDBJ databases">
        <authorList>
            <person name="Akdeniz Z."/>
        </authorList>
    </citation>
    <scope>NUCLEOTIDE SEQUENCE [LARGE SCALE GENOMIC DNA]</scope>
</reference>
<dbReference type="AlphaFoldDB" id="A0AA86PAI5"/>
<feature type="compositionally biased region" description="Basic and acidic residues" evidence="2">
    <location>
        <begin position="291"/>
        <end position="313"/>
    </location>
</feature>
<reference evidence="3" key="1">
    <citation type="submission" date="2023-06" db="EMBL/GenBank/DDBJ databases">
        <authorList>
            <person name="Kurt Z."/>
        </authorList>
    </citation>
    <scope>NUCLEOTIDE SEQUENCE</scope>
</reference>
<evidence type="ECO:0000313" key="3">
    <source>
        <dbReference type="EMBL" id="CAI9935191.1"/>
    </source>
</evidence>
<evidence type="ECO:0000256" key="2">
    <source>
        <dbReference type="SAM" id="MobiDB-lite"/>
    </source>
</evidence>
<comment type="caution">
    <text evidence="3">The sequence shown here is derived from an EMBL/GenBank/DDBJ whole genome shotgun (WGS) entry which is preliminary data.</text>
</comment>